<dbReference type="EMBL" id="CP014224">
    <property type="protein sequence ID" value="ANW96525.1"/>
    <property type="molecule type" value="Genomic_DNA"/>
</dbReference>
<keyword evidence="2" id="KW-1133">Transmembrane helix</keyword>
<feature type="transmembrane region" description="Helical" evidence="2">
    <location>
        <begin position="324"/>
        <end position="344"/>
    </location>
</feature>
<keyword evidence="2" id="KW-0812">Transmembrane</keyword>
<dbReference type="OrthoDB" id="140980at2"/>
<dbReference type="AlphaFoldDB" id="A0A1B1Y6Y7"/>
<accession>A0A1B1Y6Y7</accession>
<feature type="transmembrane region" description="Helical" evidence="2">
    <location>
        <begin position="281"/>
        <end position="304"/>
    </location>
</feature>
<dbReference type="KEGG" id="wfu:AXE80_09655"/>
<keyword evidence="2" id="KW-0472">Membrane</keyword>
<name>A0A1B1Y6Y7_9FLAO</name>
<feature type="transmembrane region" description="Helical" evidence="2">
    <location>
        <begin position="364"/>
        <end position="382"/>
    </location>
</feature>
<feature type="transmembrane region" description="Helical" evidence="2">
    <location>
        <begin position="208"/>
        <end position="226"/>
    </location>
</feature>
<evidence type="ECO:0000256" key="2">
    <source>
        <dbReference type="SAM" id="Phobius"/>
    </source>
</evidence>
<organism evidence="3 4">
    <name type="scientific">Wenyingzhuangia fucanilytica</name>
    <dbReference type="NCBI Taxonomy" id="1790137"/>
    <lineage>
        <taxon>Bacteria</taxon>
        <taxon>Pseudomonadati</taxon>
        <taxon>Bacteroidota</taxon>
        <taxon>Flavobacteriia</taxon>
        <taxon>Flavobacteriales</taxon>
        <taxon>Flavobacteriaceae</taxon>
        <taxon>Wenyingzhuangia</taxon>
    </lineage>
</organism>
<dbReference type="PANTHER" id="PTHR43044:SF1">
    <property type="entry name" value="QUINOL:CYTOCHROME C OXIDOREDUCTASE QUINONE-BINDING SUBUNIT 2"/>
    <property type="match status" value="1"/>
</dbReference>
<feature type="transmembrane region" description="Helical" evidence="2">
    <location>
        <begin position="423"/>
        <end position="443"/>
    </location>
</feature>
<feature type="transmembrane region" description="Helical" evidence="2">
    <location>
        <begin position="247"/>
        <end position="269"/>
    </location>
</feature>
<evidence type="ECO:0000313" key="3">
    <source>
        <dbReference type="EMBL" id="ANW96525.1"/>
    </source>
</evidence>
<sequence>MYQFSSKLKITAIALMVIGLIGIIISFASAPSTEAEAAEILAHQTDAHGAHGGDAHATKEISHDEHHEHADKDAHHADTTHDAHADHHAEEGHDAGHLAHVLHQLQNRPWAAFYVALFFFTFVTVVVFAFLNIQRVAQAGWSIVLFRVMEGISGFLPYVSVIFLGFLIITALHGNHLFVWMAEGTVDPSSPNFDPIIANKSGWLNVPRWLICSIIYLVGWNVFVYLNRKHSVLQDNASDLKNYYKNYKFGVAFLAFFIFTESMSVWDWIMGLDPHWFSTLFGWYVFATAVVSALTVIAMVTVYLKSKGYLEIVNNSHLHDLAKFMFGFSIFWTYLWFAQFMLIWYADMPEETTYFVQRFDEYKLLFLGMIPLNFILPVLMLVNSDFKRIPQIVLGTGTIILIGHYIDVFVMIMPATVGDQWGFGWGEVGSVLFFLGLFIYAVFTTISKAPLIAKGNPFLHESEHFHY</sequence>
<protein>
    <submittedName>
        <fullName evidence="3">Quinol:cytochrome C oxidoreductase</fullName>
    </submittedName>
</protein>
<dbReference type="RefSeq" id="WP_068826739.1">
    <property type="nucleotide sequence ID" value="NZ_CP014224.1"/>
</dbReference>
<keyword evidence="4" id="KW-1185">Reference proteome</keyword>
<evidence type="ECO:0000256" key="1">
    <source>
        <dbReference type="SAM" id="MobiDB-lite"/>
    </source>
</evidence>
<evidence type="ECO:0000313" key="4">
    <source>
        <dbReference type="Proteomes" id="UP000092967"/>
    </source>
</evidence>
<feature type="region of interest" description="Disordered" evidence="1">
    <location>
        <begin position="61"/>
        <end position="89"/>
    </location>
</feature>
<dbReference type="PANTHER" id="PTHR43044">
    <property type="match status" value="1"/>
</dbReference>
<feature type="transmembrane region" description="Helical" evidence="2">
    <location>
        <begin position="152"/>
        <end position="172"/>
    </location>
</feature>
<reference evidence="3 4" key="1">
    <citation type="submission" date="2016-02" db="EMBL/GenBank/DDBJ databases">
        <authorList>
            <person name="Wen L."/>
            <person name="He K."/>
            <person name="Yang H."/>
        </authorList>
    </citation>
    <scope>NUCLEOTIDE SEQUENCE [LARGE SCALE GENOMIC DNA]</scope>
    <source>
        <strain evidence="3 4">CZ1127</strain>
    </source>
</reference>
<proteinExistence type="predicted"/>
<dbReference type="STRING" id="1790137.AXE80_09655"/>
<gene>
    <name evidence="3" type="ORF">AXE80_09655</name>
</gene>
<feature type="transmembrane region" description="Helical" evidence="2">
    <location>
        <begin position="111"/>
        <end position="131"/>
    </location>
</feature>
<dbReference type="Proteomes" id="UP000092967">
    <property type="component" value="Chromosome"/>
</dbReference>
<feature type="transmembrane region" description="Helical" evidence="2">
    <location>
        <begin position="394"/>
        <end position="417"/>
    </location>
</feature>
<feature type="transmembrane region" description="Helical" evidence="2">
    <location>
        <begin position="12"/>
        <end position="30"/>
    </location>
</feature>